<dbReference type="SUPFAM" id="SSF102114">
    <property type="entry name" value="Radical SAM enzymes"/>
    <property type="match status" value="1"/>
</dbReference>
<feature type="modified residue" description="N6-(pyridoxal phosphate)lysine" evidence="12">
    <location>
        <position position="327"/>
    </location>
</feature>
<reference evidence="14 15" key="1">
    <citation type="submission" date="2020-08" db="EMBL/GenBank/DDBJ databases">
        <title>Genomic Encyclopedia of Type Strains, Phase IV (KMG-IV): sequencing the most valuable type-strain genomes for metagenomic binning, comparative biology and taxonomic classification.</title>
        <authorList>
            <person name="Goeker M."/>
        </authorList>
    </citation>
    <scope>NUCLEOTIDE SEQUENCE [LARGE SCALE GENOMIC DNA]</scope>
    <source>
        <strain evidence="14 15">DSM 16268</strain>
    </source>
</reference>
<dbReference type="InterPro" id="IPR022447">
    <property type="entry name" value="Lys_aminomutase-rel"/>
</dbReference>
<keyword evidence="8" id="KW-0408">Iron</keyword>
<dbReference type="Pfam" id="PF12544">
    <property type="entry name" value="LAM_C"/>
    <property type="match status" value="1"/>
</dbReference>
<dbReference type="PANTHER" id="PTHR30538">
    <property type="entry name" value="LYSINE 2,3-AMINOMUTASE-RELATED"/>
    <property type="match status" value="1"/>
</dbReference>
<dbReference type="PIRSF" id="PIRSF004911">
    <property type="entry name" value="DUF160"/>
    <property type="match status" value="1"/>
</dbReference>
<dbReference type="RefSeq" id="WP_183858222.1">
    <property type="nucleotide sequence ID" value="NZ_JACHOO010000010.1"/>
</dbReference>
<dbReference type="EMBL" id="JACHOO010000010">
    <property type="protein sequence ID" value="MBB5754789.1"/>
    <property type="molecule type" value="Genomic_DNA"/>
</dbReference>
<evidence type="ECO:0000256" key="1">
    <source>
        <dbReference type="ARBA" id="ARBA00001933"/>
    </source>
</evidence>
<dbReference type="AlphaFoldDB" id="A0A7W9FQ24"/>
<dbReference type="SFLD" id="SFLDS00029">
    <property type="entry name" value="Radical_SAM"/>
    <property type="match status" value="1"/>
</dbReference>
<evidence type="ECO:0000256" key="12">
    <source>
        <dbReference type="PIRSR" id="PIRSR603739-50"/>
    </source>
</evidence>
<keyword evidence="6 11" id="KW-0479">Metal-binding</keyword>
<keyword evidence="4 11" id="KW-0004">4Fe-4S</keyword>
<comment type="cofactor">
    <cofactor evidence="2">
        <name>[4Fe-4S] cluster</name>
        <dbReference type="ChEBI" id="CHEBI:49883"/>
    </cofactor>
</comment>
<keyword evidence="5" id="KW-0949">S-adenosyl-L-methionine</keyword>
<evidence type="ECO:0000256" key="7">
    <source>
        <dbReference type="ARBA" id="ARBA00022898"/>
    </source>
</evidence>
<dbReference type="EC" id="5.4.3.2" evidence="14"/>
<dbReference type="InterPro" id="IPR025895">
    <property type="entry name" value="LAM_C_dom"/>
</dbReference>
<keyword evidence="10 14" id="KW-0413">Isomerase</keyword>
<gene>
    <name evidence="14" type="ORF">GGQ63_003881</name>
</gene>
<evidence type="ECO:0000256" key="5">
    <source>
        <dbReference type="ARBA" id="ARBA00022691"/>
    </source>
</evidence>
<dbReference type="PROSITE" id="PS51918">
    <property type="entry name" value="RADICAL_SAM"/>
    <property type="match status" value="1"/>
</dbReference>
<dbReference type="GO" id="GO:0050066">
    <property type="term" value="F:L-lysine 2,3-aminomutase activity"/>
    <property type="evidence" value="ECO:0007669"/>
    <property type="project" value="UniProtKB-EC"/>
</dbReference>
<dbReference type="SFLD" id="SFLDG01070">
    <property type="entry name" value="PLP-dependent"/>
    <property type="match status" value="1"/>
</dbReference>
<evidence type="ECO:0000259" key="13">
    <source>
        <dbReference type="PROSITE" id="PS51918"/>
    </source>
</evidence>
<evidence type="ECO:0000256" key="9">
    <source>
        <dbReference type="ARBA" id="ARBA00023014"/>
    </source>
</evidence>
<accession>A0A7W9FQ24</accession>
<sequence>MSAEPLARLALPPQTLRDASALVEAGLLRPERRAEIEAVAARYAVAVTPAVADLIDPADPADPIARQFVPAAAELVTLPEERADPIGDDAHSPVAGVVHRYPDRLLLKLVHACAVYCRFCFRRETVGPGGPTLLEGAALDAALAYVADHKEVWEVILTGGDPLVVAPRRLAGVMRRLAAIDHVKIVRFHSRVPVVAPERVTPELVAALASPGKTSYLAIHANHPRELTPGARAAIARLAEGGIGLVSQTVLLKGVNDDVETMAALMRAFVEARVKPYYLHHADLAPGTAHFRTTIAEGQALMAALRGRLSGLAQPTYVLDIPGGYGKVPVGPAYADLAAATVTDPAGRLHGYGAPTAGEES</sequence>
<evidence type="ECO:0000256" key="4">
    <source>
        <dbReference type="ARBA" id="ARBA00022485"/>
    </source>
</evidence>
<dbReference type="Proteomes" id="UP000523821">
    <property type="component" value="Unassembled WGS sequence"/>
</dbReference>
<keyword evidence="9 11" id="KW-0411">Iron-sulfur</keyword>
<dbReference type="InterPro" id="IPR013785">
    <property type="entry name" value="Aldolase_TIM"/>
</dbReference>
<dbReference type="InterPro" id="IPR058240">
    <property type="entry name" value="rSAM_sf"/>
</dbReference>
<name>A0A7W9FQ24_9HYPH</name>
<dbReference type="InterPro" id="IPR003739">
    <property type="entry name" value="Lys_aminomutase/Glu_NH3_mut"/>
</dbReference>
<comment type="caution">
    <text evidence="14">The sequence shown here is derived from an EMBL/GenBank/DDBJ whole genome shotgun (WGS) entry which is preliminary data.</text>
</comment>
<keyword evidence="15" id="KW-1185">Reference proteome</keyword>
<dbReference type="NCBIfam" id="TIGR00238">
    <property type="entry name" value="KamA family radical SAM protein"/>
    <property type="match status" value="1"/>
</dbReference>
<comment type="similarity">
    <text evidence="3">Belongs to the radical SAM superfamily. KamA family.</text>
</comment>
<evidence type="ECO:0000256" key="11">
    <source>
        <dbReference type="PIRSR" id="PIRSR004911-1"/>
    </source>
</evidence>
<protein>
    <submittedName>
        <fullName evidence="14">Lysine 2,3-aminomutase</fullName>
        <ecNumber evidence="14">5.4.3.2</ecNumber>
    </submittedName>
</protein>
<evidence type="ECO:0000256" key="10">
    <source>
        <dbReference type="ARBA" id="ARBA00023235"/>
    </source>
</evidence>
<comment type="cofactor">
    <cofactor evidence="1 12">
        <name>pyridoxal 5'-phosphate</name>
        <dbReference type="ChEBI" id="CHEBI:597326"/>
    </cofactor>
</comment>
<evidence type="ECO:0000313" key="14">
    <source>
        <dbReference type="EMBL" id="MBB5754789.1"/>
    </source>
</evidence>
<evidence type="ECO:0000256" key="6">
    <source>
        <dbReference type="ARBA" id="ARBA00022723"/>
    </source>
</evidence>
<feature type="domain" description="Radical SAM core" evidence="13">
    <location>
        <begin position="99"/>
        <end position="322"/>
    </location>
</feature>
<dbReference type="GO" id="GO:0046872">
    <property type="term" value="F:metal ion binding"/>
    <property type="evidence" value="ECO:0007669"/>
    <property type="project" value="UniProtKB-KW"/>
</dbReference>
<dbReference type="Pfam" id="PF04055">
    <property type="entry name" value="Radical_SAM"/>
    <property type="match status" value="1"/>
</dbReference>
<feature type="binding site" evidence="11">
    <location>
        <position position="117"/>
    </location>
    <ligand>
        <name>[4Fe-4S] cluster</name>
        <dbReference type="ChEBI" id="CHEBI:49883"/>
        <note>4Fe-4S-S-AdoMet</note>
    </ligand>
</feature>
<feature type="binding site" evidence="11">
    <location>
        <position position="113"/>
    </location>
    <ligand>
        <name>[4Fe-4S] cluster</name>
        <dbReference type="ChEBI" id="CHEBI:49883"/>
        <note>4Fe-4S-S-AdoMet</note>
    </ligand>
</feature>
<evidence type="ECO:0000256" key="3">
    <source>
        <dbReference type="ARBA" id="ARBA00008703"/>
    </source>
</evidence>
<evidence type="ECO:0000256" key="8">
    <source>
        <dbReference type="ARBA" id="ARBA00023004"/>
    </source>
</evidence>
<keyword evidence="7 12" id="KW-0663">Pyridoxal phosphate</keyword>
<evidence type="ECO:0000313" key="15">
    <source>
        <dbReference type="Proteomes" id="UP000523821"/>
    </source>
</evidence>
<dbReference type="Gene3D" id="3.20.20.70">
    <property type="entry name" value="Aldolase class I"/>
    <property type="match status" value="1"/>
</dbReference>
<dbReference type="CDD" id="cd01335">
    <property type="entry name" value="Radical_SAM"/>
    <property type="match status" value="1"/>
</dbReference>
<organism evidence="14 15">
    <name type="scientific">Prosthecomicrobium pneumaticum</name>
    <dbReference type="NCBI Taxonomy" id="81895"/>
    <lineage>
        <taxon>Bacteria</taxon>
        <taxon>Pseudomonadati</taxon>
        <taxon>Pseudomonadota</taxon>
        <taxon>Alphaproteobacteria</taxon>
        <taxon>Hyphomicrobiales</taxon>
        <taxon>Kaistiaceae</taxon>
        <taxon>Prosthecomicrobium</taxon>
    </lineage>
</organism>
<proteinExistence type="inferred from homology"/>
<feature type="binding site" evidence="11">
    <location>
        <position position="120"/>
    </location>
    <ligand>
        <name>[4Fe-4S] cluster</name>
        <dbReference type="ChEBI" id="CHEBI:49883"/>
        <note>4Fe-4S-S-AdoMet</note>
    </ligand>
</feature>
<dbReference type="PANTHER" id="PTHR30538:SF1">
    <property type="entry name" value="L-LYSINE 2,3-AMINOMUTASE"/>
    <property type="match status" value="1"/>
</dbReference>
<dbReference type="NCBIfam" id="TIGR03822">
    <property type="entry name" value="AblA_like_2"/>
    <property type="match status" value="1"/>
</dbReference>
<evidence type="ECO:0000256" key="2">
    <source>
        <dbReference type="ARBA" id="ARBA00001966"/>
    </source>
</evidence>
<dbReference type="InterPro" id="IPR007197">
    <property type="entry name" value="rSAM"/>
</dbReference>
<dbReference type="GO" id="GO:0051539">
    <property type="term" value="F:4 iron, 4 sulfur cluster binding"/>
    <property type="evidence" value="ECO:0007669"/>
    <property type="project" value="UniProtKB-KW"/>
</dbReference>